<evidence type="ECO:0000256" key="1">
    <source>
        <dbReference type="ARBA" id="ARBA00022723"/>
    </source>
</evidence>
<dbReference type="Pfam" id="PF23075">
    <property type="entry name" value="zf-C2H2_ZNF462_11"/>
    <property type="match status" value="2"/>
</dbReference>
<evidence type="ECO:0000256" key="3">
    <source>
        <dbReference type="ARBA" id="ARBA00022771"/>
    </source>
</evidence>
<feature type="domain" description="C2H2-type" evidence="7">
    <location>
        <begin position="1158"/>
        <end position="1186"/>
    </location>
</feature>
<dbReference type="Gene3D" id="3.30.160.60">
    <property type="entry name" value="Classic Zinc Finger"/>
    <property type="match status" value="1"/>
</dbReference>
<dbReference type="InterPro" id="IPR059059">
    <property type="entry name" value="Znf-C2H2_7th_ZNF462"/>
</dbReference>
<dbReference type="InterPro" id="IPR013087">
    <property type="entry name" value="Znf_C2H2_type"/>
</dbReference>
<dbReference type="GO" id="GO:0005634">
    <property type="term" value="C:nucleus"/>
    <property type="evidence" value="ECO:0007669"/>
    <property type="project" value="TreeGrafter"/>
</dbReference>
<feature type="region of interest" description="Disordered" evidence="6">
    <location>
        <begin position="156"/>
        <end position="190"/>
    </location>
</feature>
<evidence type="ECO:0000256" key="4">
    <source>
        <dbReference type="ARBA" id="ARBA00022833"/>
    </source>
</evidence>
<dbReference type="GO" id="GO:0045944">
    <property type="term" value="P:positive regulation of transcription by RNA polymerase II"/>
    <property type="evidence" value="ECO:0007669"/>
    <property type="project" value="TreeGrafter"/>
</dbReference>
<evidence type="ECO:0000256" key="6">
    <source>
        <dbReference type="SAM" id="MobiDB-lite"/>
    </source>
</evidence>
<evidence type="ECO:0000313" key="8">
    <source>
        <dbReference type="EMBL" id="CAB1458388.1"/>
    </source>
</evidence>
<feature type="region of interest" description="Disordered" evidence="6">
    <location>
        <begin position="438"/>
        <end position="461"/>
    </location>
</feature>
<dbReference type="Proteomes" id="UP001153269">
    <property type="component" value="Unassembled WGS sequence"/>
</dbReference>
<sequence length="1232" mass="137768">MQKGSMSLAIPCHTMPRQPAPEESPVQSFCCSNCSLVFPSKISLFQHVTFEHGSVSDEDDAESNRLESIYLCHSCGFVARGQRELKEHEKQCGKKPESQDPTGNPVVPGSPKSVKGAVMSTSKSSTCMLYSSKDLKTYKGPLQMQTITKFLTAAPRPASVKPAESPVSPSGTTGALLLQQSPSDLSPNSSGVFKVTAKSTIDMTCAPPNHCMVDNHFLISELRAHKPKEQSDDPVYENSKKRSSRGHQDSQLAKKAKMDEEETQLPGSEDPSKQPPGSTDFSFEISDDEQERKLKLSKRDVEIPNTYFCKHCDYSDAVIRLMSFHYQSDHPYIRCSATYVQDSSDQSVTFRCLECPVEFLAEAHLQKHYTEKHPDAPKVFMMHSCDLVYKCFVCKFISNELKALTEHYKEEHPTHKADDSLLYCKYTAPVIQEGSSELNTCRKTHSPGTSGGISPKNADAQPEEIRNVPSPLHTTSSGEDVVLYHCSGCIFSHKSAVGMHVHYQRKHPEEMVTINKIKQSASVSSQTTSQATAESSSSVTENSVPLKDDSGSPETERSKAEVEVKPEADVKKAKTTPSKWNRELSSGIDGSSPGSVDKMFYCQFCTFSNTNIRSVVAHHNMNHAEQGLTGTEEVWWYNNKLQKKKLQSEAETSTSAASPHSKSSERVEGWKERKRRNEEATSKTEVNPYERVEDLFYCQLCNLANVSSKGIKNHQAKTHKHLTTKNEPILKHTALIRAEIKQSHTKDSSSSSSSSFRLPLPLMNEGDMDCFFCHFCNYRHNSVPQVVRHYISRHPGFVVKNHQVLQYTATLLKQMEESHPETSASRGDSQEKVTTNKKVKTLAKCSSASAPQTQRTLKCYRCTFSCQYVNVLRTHMLKVHKTNRRTTDILRVCYKQGMLETGFHCDRCVFSHKSAAVVFQHSQEQHPKRKVSLEYVSTRLYVGPDSFVPQRKGKHKKAPTAVGLVSDGDGRTGQSETKMFSCQVCSFKGSSMSSITRHCCAVHPWSLKDDGTIITSKKPRSQVVEDHTEIPESFDSYQAPLGDGDSPDSSDEAADCSNWFKCKHCTAWFSTWHGLNTHSGMKHPDAKIDGTAHVHVFKCPHCTYIHASYHGVLTHCQMSHRDSESSADSHFMDEMHLRSWNRSLTKKGSGDTKRINGYMCEACPQISATQEKLNRHCEREHIKTRPSPDPDTAHKPSAVRKLRQPNTPRISVQSFCPAEEEVPSVEVPAVQL</sequence>
<dbReference type="InterPro" id="IPR050688">
    <property type="entry name" value="Zinc_finger/UBP_domain"/>
</dbReference>
<dbReference type="SMART" id="SM00355">
    <property type="entry name" value="ZnF_C2H2"/>
    <property type="match status" value="15"/>
</dbReference>
<feature type="compositionally biased region" description="Basic and acidic residues" evidence="6">
    <location>
        <begin position="88"/>
        <end position="98"/>
    </location>
</feature>
<reference evidence="8" key="1">
    <citation type="submission" date="2020-03" db="EMBL/GenBank/DDBJ databases">
        <authorList>
            <person name="Weist P."/>
        </authorList>
    </citation>
    <scope>NUCLEOTIDE SEQUENCE</scope>
</reference>
<feature type="region of interest" description="Disordered" evidence="6">
    <location>
        <begin position="647"/>
        <end position="685"/>
    </location>
</feature>
<feature type="region of interest" description="Disordered" evidence="6">
    <location>
        <begin position="1174"/>
        <end position="1208"/>
    </location>
</feature>
<keyword evidence="3 5" id="KW-0863">Zinc-finger</keyword>
<dbReference type="EMBL" id="CADEAL010004386">
    <property type="protein sequence ID" value="CAB1458388.1"/>
    <property type="molecule type" value="Genomic_DNA"/>
</dbReference>
<feature type="region of interest" description="Disordered" evidence="6">
    <location>
        <begin position="523"/>
        <end position="589"/>
    </location>
</feature>
<keyword evidence="1" id="KW-0479">Metal-binding</keyword>
<feature type="compositionally biased region" description="Basic and acidic residues" evidence="6">
    <location>
        <begin position="1174"/>
        <end position="1194"/>
    </location>
</feature>
<feature type="region of interest" description="Disordered" evidence="6">
    <location>
        <begin position="950"/>
        <end position="970"/>
    </location>
</feature>
<dbReference type="GO" id="GO:0008270">
    <property type="term" value="F:zinc ion binding"/>
    <property type="evidence" value="ECO:0007669"/>
    <property type="project" value="UniProtKB-KW"/>
</dbReference>
<dbReference type="PANTHER" id="PTHR24403">
    <property type="entry name" value="ZINC FINGER PROTEIN"/>
    <property type="match status" value="1"/>
</dbReference>
<keyword evidence="4" id="KW-0862">Zinc</keyword>
<comment type="caution">
    <text evidence="8">The sequence shown here is derived from an EMBL/GenBank/DDBJ whole genome shotgun (WGS) entry which is preliminary data.</text>
</comment>
<feature type="compositionally biased region" description="Low complexity" evidence="6">
    <location>
        <begin position="523"/>
        <end position="544"/>
    </location>
</feature>
<proteinExistence type="predicted"/>
<feature type="compositionally biased region" description="Basic and acidic residues" evidence="6">
    <location>
        <begin position="546"/>
        <end position="572"/>
    </location>
</feature>
<dbReference type="InterPro" id="IPR059058">
    <property type="entry name" value="Znf-C2H2_ZNF462"/>
</dbReference>
<feature type="region of interest" description="Disordered" evidence="6">
    <location>
        <begin position="88"/>
        <end position="117"/>
    </location>
</feature>
<feature type="domain" description="C2H2-type" evidence="7">
    <location>
        <begin position="350"/>
        <end position="378"/>
    </location>
</feature>
<keyword evidence="9" id="KW-1185">Reference proteome</keyword>
<gene>
    <name evidence="8" type="ORF">PLEPLA_LOCUS46218</name>
</gene>
<protein>
    <recommendedName>
        <fullName evidence="7">C2H2-type domain-containing protein</fullName>
    </recommendedName>
</protein>
<dbReference type="PROSITE" id="PS00028">
    <property type="entry name" value="ZINC_FINGER_C2H2_1"/>
    <property type="match status" value="4"/>
</dbReference>
<feature type="compositionally biased region" description="Low complexity" evidence="6">
    <location>
        <begin position="176"/>
        <end position="190"/>
    </location>
</feature>
<evidence type="ECO:0000256" key="2">
    <source>
        <dbReference type="ARBA" id="ARBA00022737"/>
    </source>
</evidence>
<keyword evidence="2" id="KW-0677">Repeat</keyword>
<dbReference type="PANTHER" id="PTHR24403:SF67">
    <property type="entry name" value="FI01116P-RELATED"/>
    <property type="match status" value="1"/>
</dbReference>
<feature type="compositionally biased region" description="Basic and acidic residues" evidence="6">
    <location>
        <begin position="662"/>
        <end position="685"/>
    </location>
</feature>
<dbReference type="AlphaFoldDB" id="A0A9N7VWB2"/>
<name>A0A9N7VWB2_PLEPL</name>
<feature type="region of interest" description="Disordered" evidence="6">
    <location>
        <begin position="226"/>
        <end position="285"/>
    </location>
</feature>
<dbReference type="Pfam" id="PF23225">
    <property type="entry name" value="zf-C2H2_7th_ZNF462"/>
    <property type="match status" value="3"/>
</dbReference>
<evidence type="ECO:0000313" key="9">
    <source>
        <dbReference type="Proteomes" id="UP001153269"/>
    </source>
</evidence>
<dbReference type="PROSITE" id="PS50157">
    <property type="entry name" value="ZINC_FINGER_C2H2_2"/>
    <property type="match status" value="2"/>
</dbReference>
<organism evidence="8 9">
    <name type="scientific">Pleuronectes platessa</name>
    <name type="common">European plaice</name>
    <dbReference type="NCBI Taxonomy" id="8262"/>
    <lineage>
        <taxon>Eukaryota</taxon>
        <taxon>Metazoa</taxon>
        <taxon>Chordata</taxon>
        <taxon>Craniata</taxon>
        <taxon>Vertebrata</taxon>
        <taxon>Euteleostomi</taxon>
        <taxon>Actinopterygii</taxon>
        <taxon>Neopterygii</taxon>
        <taxon>Teleostei</taxon>
        <taxon>Neoteleostei</taxon>
        <taxon>Acanthomorphata</taxon>
        <taxon>Carangaria</taxon>
        <taxon>Pleuronectiformes</taxon>
        <taxon>Pleuronectoidei</taxon>
        <taxon>Pleuronectidae</taxon>
        <taxon>Pleuronectes</taxon>
    </lineage>
</organism>
<feature type="compositionally biased region" description="Low complexity" evidence="6">
    <location>
        <begin position="649"/>
        <end position="661"/>
    </location>
</feature>
<evidence type="ECO:0000256" key="5">
    <source>
        <dbReference type="PROSITE-ProRule" id="PRU00042"/>
    </source>
</evidence>
<accession>A0A9N7VWB2</accession>
<evidence type="ECO:0000259" key="7">
    <source>
        <dbReference type="PROSITE" id="PS50157"/>
    </source>
</evidence>